<dbReference type="SUPFAM" id="SSF53271">
    <property type="entry name" value="PRTase-like"/>
    <property type="match status" value="1"/>
</dbReference>
<reference evidence="1" key="2">
    <citation type="submission" date="2021-04" db="EMBL/GenBank/DDBJ databases">
        <authorList>
            <person name="Gilroy R."/>
        </authorList>
    </citation>
    <scope>NUCLEOTIDE SEQUENCE</scope>
    <source>
        <strain evidence="1">ChiBcolR8-3208</strain>
    </source>
</reference>
<protein>
    <submittedName>
        <fullName evidence="1">Orotate phosphoribosyltransferase</fullName>
    </submittedName>
</protein>
<proteinExistence type="predicted"/>
<name>A0A9D2LXS1_9FIRM</name>
<dbReference type="InterPro" id="IPR029057">
    <property type="entry name" value="PRTase-like"/>
</dbReference>
<organism evidence="1 2">
    <name type="scientific">Candidatus Acutalibacter ornithocaccae</name>
    <dbReference type="NCBI Taxonomy" id="2838416"/>
    <lineage>
        <taxon>Bacteria</taxon>
        <taxon>Bacillati</taxon>
        <taxon>Bacillota</taxon>
        <taxon>Clostridia</taxon>
        <taxon>Eubacteriales</taxon>
        <taxon>Acutalibacteraceae</taxon>
        <taxon>Acutalibacter</taxon>
    </lineage>
</organism>
<dbReference type="Gene3D" id="3.40.50.2020">
    <property type="match status" value="1"/>
</dbReference>
<keyword evidence="1" id="KW-0808">Transferase</keyword>
<dbReference type="EMBL" id="DWXZ01000049">
    <property type="protein sequence ID" value="HJB36989.1"/>
    <property type="molecule type" value="Genomic_DNA"/>
</dbReference>
<comment type="caution">
    <text evidence="1">The sequence shown here is derived from an EMBL/GenBank/DDBJ whole genome shotgun (WGS) entry which is preliminary data.</text>
</comment>
<dbReference type="CDD" id="cd06223">
    <property type="entry name" value="PRTases_typeI"/>
    <property type="match status" value="1"/>
</dbReference>
<dbReference type="Proteomes" id="UP000824214">
    <property type="component" value="Unassembled WGS sequence"/>
</dbReference>
<dbReference type="AlphaFoldDB" id="A0A9D2LXS1"/>
<evidence type="ECO:0000313" key="2">
    <source>
        <dbReference type="Proteomes" id="UP000824214"/>
    </source>
</evidence>
<reference evidence="1" key="1">
    <citation type="journal article" date="2021" name="PeerJ">
        <title>Extensive microbial diversity within the chicken gut microbiome revealed by metagenomics and culture.</title>
        <authorList>
            <person name="Gilroy R."/>
            <person name="Ravi A."/>
            <person name="Getino M."/>
            <person name="Pursley I."/>
            <person name="Horton D.L."/>
            <person name="Alikhan N.F."/>
            <person name="Baker D."/>
            <person name="Gharbi K."/>
            <person name="Hall N."/>
            <person name="Watson M."/>
            <person name="Adriaenssens E.M."/>
            <person name="Foster-Nyarko E."/>
            <person name="Jarju S."/>
            <person name="Secka A."/>
            <person name="Antonio M."/>
            <person name="Oren A."/>
            <person name="Chaudhuri R.R."/>
            <person name="La Ragione R."/>
            <person name="Hildebrand F."/>
            <person name="Pallen M.J."/>
        </authorList>
    </citation>
    <scope>NUCLEOTIDE SEQUENCE</scope>
    <source>
        <strain evidence="1">ChiBcolR8-3208</strain>
    </source>
</reference>
<dbReference type="GO" id="GO:0016757">
    <property type="term" value="F:glycosyltransferase activity"/>
    <property type="evidence" value="ECO:0007669"/>
    <property type="project" value="UniProtKB-KW"/>
</dbReference>
<keyword evidence="1" id="KW-0328">Glycosyltransferase</keyword>
<sequence length="212" mass="23287">METRIMKILSKNGSVPLKLIYGHFATNHSHINCYLDMTTLKTRQSEAQLAAQALVQHYVATTIVDTILCLDGTQIIGAYLAQELSRAGFVSINAHQTIYVVTPEYDATSQLLFRDNLQPMIRDKHVLILTASVTTGISARKAMECVQYYGGTTAGVCAIFSAQQEVDGTPVQAVFGPEDVTGYETYPSHDCPLCRSKNRLDALVNGYGYSKL</sequence>
<evidence type="ECO:0000313" key="1">
    <source>
        <dbReference type="EMBL" id="HJB36989.1"/>
    </source>
</evidence>
<dbReference type="InterPro" id="IPR000836">
    <property type="entry name" value="PRTase_dom"/>
</dbReference>
<accession>A0A9D2LXS1</accession>
<gene>
    <name evidence="1" type="ORF">H9942_02845</name>
</gene>